<name>A0A1P8WRN7_9PLAN</name>
<dbReference type="STRING" id="1891926.Fuma_06395"/>
<organism evidence="1 2">
    <name type="scientific">Fuerstiella marisgermanici</name>
    <dbReference type="NCBI Taxonomy" id="1891926"/>
    <lineage>
        <taxon>Bacteria</taxon>
        <taxon>Pseudomonadati</taxon>
        <taxon>Planctomycetota</taxon>
        <taxon>Planctomycetia</taxon>
        <taxon>Planctomycetales</taxon>
        <taxon>Planctomycetaceae</taxon>
        <taxon>Fuerstiella</taxon>
    </lineage>
</organism>
<dbReference type="KEGG" id="fmr:Fuma_06395"/>
<dbReference type="Proteomes" id="UP000187735">
    <property type="component" value="Chromosome"/>
</dbReference>
<dbReference type="AlphaFoldDB" id="A0A1P8WRN7"/>
<protein>
    <submittedName>
        <fullName evidence="1">Uncharacterized protein</fullName>
    </submittedName>
</protein>
<accession>A0A1P8WRN7</accession>
<evidence type="ECO:0000313" key="2">
    <source>
        <dbReference type="Proteomes" id="UP000187735"/>
    </source>
</evidence>
<dbReference type="EMBL" id="CP017641">
    <property type="protein sequence ID" value="APZ96722.1"/>
    <property type="molecule type" value="Genomic_DNA"/>
</dbReference>
<sequence length="70" mass="7606">MRAVVAVGFPGNGVTTAAEKRAVRNCMLISMWLQMFSHTTVRTNTTIGTPVWFDIDGQTGKESCLDVDAT</sequence>
<evidence type="ECO:0000313" key="1">
    <source>
        <dbReference type="EMBL" id="APZ96722.1"/>
    </source>
</evidence>
<keyword evidence="2" id="KW-1185">Reference proteome</keyword>
<reference evidence="1 2" key="1">
    <citation type="journal article" date="2016" name="Front. Microbiol.">
        <title>Fuerstia marisgermanicae gen. nov., sp. nov., an Unusual Member of the Phylum Planctomycetes from the German Wadden Sea.</title>
        <authorList>
            <person name="Kohn T."/>
            <person name="Heuer A."/>
            <person name="Jogler M."/>
            <person name="Vollmers J."/>
            <person name="Boedeker C."/>
            <person name="Bunk B."/>
            <person name="Rast P."/>
            <person name="Borchert D."/>
            <person name="Glockner I."/>
            <person name="Freese H.M."/>
            <person name="Klenk H.P."/>
            <person name="Overmann J."/>
            <person name="Kaster A.K."/>
            <person name="Rohde M."/>
            <person name="Wiegand S."/>
            <person name="Jogler C."/>
        </authorList>
    </citation>
    <scope>NUCLEOTIDE SEQUENCE [LARGE SCALE GENOMIC DNA]</scope>
    <source>
        <strain evidence="1 2">NH11</strain>
    </source>
</reference>
<gene>
    <name evidence="1" type="ORF">Fuma_06395</name>
</gene>
<dbReference type="RefSeq" id="WP_077027701.1">
    <property type="nucleotide sequence ID" value="NZ_CP017641.1"/>
</dbReference>
<proteinExistence type="predicted"/>